<keyword evidence="5" id="KW-0804">Transcription</keyword>
<evidence type="ECO:0000259" key="10">
    <source>
        <dbReference type="Pfam" id="PF04563"/>
    </source>
</evidence>
<evidence type="ECO:0000313" key="13">
    <source>
        <dbReference type="EMBL" id="SUZ54888.1"/>
    </source>
</evidence>
<dbReference type="InterPro" id="IPR007642">
    <property type="entry name" value="RNA_pol_Rpb2_2"/>
</dbReference>
<keyword evidence="4" id="KW-0548">Nucleotidyltransferase</keyword>
<name>A0A381NM25_9ZZZZ</name>
<dbReference type="InterPro" id="IPR042107">
    <property type="entry name" value="DNA-dir_RNA_pol_bsu_ext_1_sf"/>
</dbReference>
<dbReference type="PANTHER" id="PTHR20856">
    <property type="entry name" value="DNA-DIRECTED RNA POLYMERASE I SUBUNIT 2"/>
    <property type="match status" value="1"/>
</dbReference>
<dbReference type="InterPro" id="IPR007120">
    <property type="entry name" value="DNA-dir_RNAP_su2_dom"/>
</dbReference>
<dbReference type="EMBL" id="UINC01000413">
    <property type="protein sequence ID" value="SUZ54888.1"/>
    <property type="molecule type" value="Genomic_DNA"/>
</dbReference>
<dbReference type="InterPro" id="IPR007641">
    <property type="entry name" value="RNA_pol_Rpb2_7"/>
</dbReference>
<dbReference type="InterPro" id="IPR015712">
    <property type="entry name" value="DNA-dir_RNA_pol_su2"/>
</dbReference>
<protein>
    <recommendedName>
        <fullName evidence="1">DNA-directed RNA polymerase</fullName>
        <ecNumber evidence="1">2.7.7.6</ecNumber>
    </recommendedName>
</protein>
<dbReference type="GO" id="GO:0003899">
    <property type="term" value="F:DNA-directed RNA polymerase activity"/>
    <property type="evidence" value="ECO:0007669"/>
    <property type="project" value="UniProtKB-EC"/>
</dbReference>
<dbReference type="Gene3D" id="2.40.270.10">
    <property type="entry name" value="DNA-directed RNA polymerase, subunit 2, domain 6"/>
    <property type="match status" value="1"/>
</dbReference>
<dbReference type="InterPro" id="IPR037033">
    <property type="entry name" value="DNA-dir_RNAP_su2_hyb_sf"/>
</dbReference>
<dbReference type="HAMAP" id="MF_01321">
    <property type="entry name" value="RNApol_bact_RpoB"/>
    <property type="match status" value="1"/>
</dbReference>
<dbReference type="Gene3D" id="2.40.50.100">
    <property type="match status" value="1"/>
</dbReference>
<dbReference type="Pfam" id="PF04561">
    <property type="entry name" value="RNA_pol_Rpb2_2"/>
    <property type="match status" value="2"/>
</dbReference>
<accession>A0A381NM25</accession>
<feature type="domain" description="RNA polymerase beta subunit protrusion" evidence="10">
    <location>
        <begin position="27"/>
        <end position="505"/>
    </location>
</feature>
<dbReference type="FunFam" id="2.40.50.100:FF:000006">
    <property type="entry name" value="DNA-directed RNA polymerase subunit beta"/>
    <property type="match status" value="1"/>
</dbReference>
<dbReference type="Gene3D" id="3.90.1800.10">
    <property type="entry name" value="RNA polymerase alpha subunit dimerisation domain"/>
    <property type="match status" value="1"/>
</dbReference>
<evidence type="ECO:0000259" key="7">
    <source>
        <dbReference type="Pfam" id="PF00562"/>
    </source>
</evidence>
<feature type="domain" description="RNA polymerase Rpb2" evidence="9">
    <location>
        <begin position="155"/>
        <end position="226"/>
    </location>
</feature>
<dbReference type="GO" id="GO:0003677">
    <property type="term" value="F:DNA binding"/>
    <property type="evidence" value="ECO:0007669"/>
    <property type="project" value="InterPro"/>
</dbReference>
<dbReference type="GO" id="GO:0000428">
    <property type="term" value="C:DNA-directed RNA polymerase complex"/>
    <property type="evidence" value="ECO:0007669"/>
    <property type="project" value="UniProtKB-KW"/>
</dbReference>
<evidence type="ECO:0000256" key="1">
    <source>
        <dbReference type="ARBA" id="ARBA00012418"/>
    </source>
</evidence>
<dbReference type="Pfam" id="PF04565">
    <property type="entry name" value="RNA_pol_Rpb2_3"/>
    <property type="match status" value="1"/>
</dbReference>
<keyword evidence="2" id="KW-0240">DNA-directed RNA polymerase</keyword>
<feature type="domain" description="DNA-directed RNA polymerase subunit 2 hybrid-binding" evidence="7">
    <location>
        <begin position="723"/>
        <end position="1280"/>
    </location>
</feature>
<dbReference type="GO" id="GO:0032549">
    <property type="term" value="F:ribonucleoside binding"/>
    <property type="evidence" value="ECO:0007669"/>
    <property type="project" value="InterPro"/>
</dbReference>
<comment type="catalytic activity">
    <reaction evidence="6">
        <text>RNA(n) + a ribonucleoside 5'-triphosphate = RNA(n+1) + diphosphate</text>
        <dbReference type="Rhea" id="RHEA:21248"/>
        <dbReference type="Rhea" id="RHEA-COMP:14527"/>
        <dbReference type="Rhea" id="RHEA-COMP:17342"/>
        <dbReference type="ChEBI" id="CHEBI:33019"/>
        <dbReference type="ChEBI" id="CHEBI:61557"/>
        <dbReference type="ChEBI" id="CHEBI:140395"/>
        <dbReference type="EC" id="2.7.7.6"/>
    </reaction>
</comment>
<dbReference type="NCBIfam" id="NF001616">
    <property type="entry name" value="PRK00405.1"/>
    <property type="match status" value="1"/>
</dbReference>
<dbReference type="Gene3D" id="2.30.150.10">
    <property type="entry name" value="DNA-directed RNA polymerase, beta subunit, external 1 domain"/>
    <property type="match status" value="1"/>
</dbReference>
<dbReference type="InterPro" id="IPR007645">
    <property type="entry name" value="RNA_pol_Rpb2_3"/>
</dbReference>
<feature type="domain" description="DNA-directed RNA polymerase beta subunit external 1" evidence="12">
    <location>
        <begin position="597"/>
        <end position="662"/>
    </location>
</feature>
<dbReference type="EC" id="2.7.7.6" evidence="1"/>
<feature type="domain" description="RNA polymerase Rpb2" evidence="11">
    <location>
        <begin position="519"/>
        <end position="586"/>
    </location>
</feature>
<keyword evidence="3" id="KW-0808">Transferase</keyword>
<dbReference type="Gene3D" id="3.90.1110.10">
    <property type="entry name" value="RNA polymerase Rpb2, domain 2"/>
    <property type="match status" value="1"/>
</dbReference>
<organism evidence="13">
    <name type="scientific">marine metagenome</name>
    <dbReference type="NCBI Taxonomy" id="408172"/>
    <lineage>
        <taxon>unclassified sequences</taxon>
        <taxon>metagenomes</taxon>
        <taxon>ecological metagenomes</taxon>
    </lineage>
</organism>
<dbReference type="CDD" id="cd00653">
    <property type="entry name" value="RNA_pol_B_RPB2"/>
    <property type="match status" value="1"/>
</dbReference>
<dbReference type="Pfam" id="PF10385">
    <property type="entry name" value="RNA_pol_Rpb2_45"/>
    <property type="match status" value="1"/>
</dbReference>
<dbReference type="InterPro" id="IPR007644">
    <property type="entry name" value="RNA_pol_bsu_protrusion"/>
</dbReference>
<evidence type="ECO:0000259" key="12">
    <source>
        <dbReference type="Pfam" id="PF10385"/>
    </source>
</evidence>
<dbReference type="Pfam" id="PF04560">
    <property type="entry name" value="RNA_pol_Rpb2_7"/>
    <property type="match status" value="1"/>
</dbReference>
<evidence type="ECO:0000259" key="9">
    <source>
        <dbReference type="Pfam" id="PF04561"/>
    </source>
</evidence>
<dbReference type="InterPro" id="IPR014724">
    <property type="entry name" value="RNA_pol_RPB2_OB-fold"/>
</dbReference>
<dbReference type="InterPro" id="IPR019462">
    <property type="entry name" value="DNA-dir_RNA_pol_bsu_external_1"/>
</dbReference>
<sequence>MVYSFTEKKRIRKDFGHLPEPMDIPYLLSIQTESYAKFLQQGKDTKTLDDVGLHAAFRSVFPIISYSGNAALEYVDYRLGKPVFDVKESVLRGITYAAPLRVKVRLIIYDRESSNKAVKDVKEQEVYMGEMPLMTTNGTFVINGTERVVVSQLHRSPGVFFDHDKGKTHSSGKLLYSARVIPYRGSWLDFEFDPKDMVFIRIDRRRKLPATIILHALDFTDEDILEMFFERNVFHVKADGTVSMDLIPERMRGDVATFDIKDKKGEVIAEEGRRITARHVRLLEKSGLRRLDIPVEYLMGRTTAKDVFDKETGEVLVPSNTEITDEILASILTSDAGTIETIYTNDLDCGPYVSDTLSLDPTSNRLEALVEIYRMMRPGEPPTKESAENLFQNLFFSTERYDLSSVGRMKFNRRLGREDTVGEGILDKADIIDVLKTLVGIRNGKGSVDDIDHLGNRRVKSVGEMAENQFRVGLIRVERAVKERLSLAESEGLMPQDMINAKPVAAAIKEFFGSSQLSQFMDQANPLSEVTHKRRVSALGPGGLTRERAGFEVRDVHPTHYGRVCPIETPEGPNIGLINSLAVYSRTNDYGFLETPYLKVVGGKVTHEVEYLSAIDEAAYVIAQASSETDEAGNFVSELVDVRHQNEFTKTSRENVNYMDVSPKQVVSVAAALIPFLEHDDANRALMGSNMQRQAVPTIRSEKPLVGTGMERHVARDSGVCVIAERGGIVDSVDASRIVIRVADVETEAGEAGVDIYNLTKFTRSNQSTCINQSPLVKKGDVITSGDILADGPSVDMGELALGQNMRIAFMPWNGYNYEDSILVSERVVQEDRFTSVHIQELTCIARDTKLGPEEITADIPNVGESALSKLDESGIVYVGAEVVAGDILVGKVTPKGETQLTPEEKLLRAIFGEKASDVKDTSSRVPTGVKGTIIDVRIFTRDGVEKDARARSIEEAELREVRKDLDDEYRIVEAATYERLKTALAGKAIARAPGLAKGAKIDSKFLAGLAPESWFEIRMSDKSLNDQLDSAEKQLKVRREALDAMYEDKKSKLEGGDDLAPGVLKYVKVYLAIKRRIQPGDKMAGRHGNKGVISVIMPVEDMPFDANGEPVDIVLNPLGVPSRMNVGQVLETHLGWAAKGIGEKIGAMLEVESKVAEFRELLSTVYNELDGRNVELEKMSDKDVMELVRNLTDGMPIATPVFDGAKEDGIKKMLDLAGLPVTGQTTLYDGRSGDPFERPVTVGYMYMLKLNHLIDDKMHARSTGSYSLVTQQPLGGKAQFGGQRFGEMEVWALEAYGAAYTLQEMLTVKSDDVAGRTKMYKSIVDNDFQMEPGMPESFNVLVKEIRSLAIDIELESE</sequence>
<dbReference type="Pfam" id="PF04563">
    <property type="entry name" value="RNA_pol_Rpb2_1"/>
    <property type="match status" value="1"/>
</dbReference>
<dbReference type="FunFam" id="3.90.1800.10:FF:000001">
    <property type="entry name" value="DNA-directed RNA polymerase subunit beta"/>
    <property type="match status" value="1"/>
</dbReference>
<evidence type="ECO:0000259" key="11">
    <source>
        <dbReference type="Pfam" id="PF04565"/>
    </source>
</evidence>
<dbReference type="FunFam" id="3.90.1110.10:FF:000004">
    <property type="entry name" value="DNA-directed RNA polymerase subunit beta"/>
    <property type="match status" value="1"/>
</dbReference>
<dbReference type="InterPro" id="IPR037034">
    <property type="entry name" value="RNA_pol_Rpb2_2_sf"/>
</dbReference>
<dbReference type="SUPFAM" id="SSF64484">
    <property type="entry name" value="beta and beta-prime subunits of DNA dependent RNA-polymerase"/>
    <property type="match status" value="1"/>
</dbReference>
<dbReference type="Gene3D" id="3.90.1100.10">
    <property type="match status" value="2"/>
</dbReference>
<feature type="domain" description="RNA polymerase Rpb2" evidence="9">
    <location>
        <begin position="364"/>
        <end position="460"/>
    </location>
</feature>
<feature type="domain" description="RNA polymerase Rpb2" evidence="8">
    <location>
        <begin position="1282"/>
        <end position="1357"/>
    </location>
</feature>
<evidence type="ECO:0000256" key="3">
    <source>
        <dbReference type="ARBA" id="ARBA00022679"/>
    </source>
</evidence>
<reference evidence="13" key="1">
    <citation type="submission" date="2018-05" db="EMBL/GenBank/DDBJ databases">
        <authorList>
            <person name="Lanie J.A."/>
            <person name="Ng W.-L."/>
            <person name="Kazmierczak K.M."/>
            <person name="Andrzejewski T.M."/>
            <person name="Davidsen T.M."/>
            <person name="Wayne K.J."/>
            <person name="Tettelin H."/>
            <person name="Glass J.I."/>
            <person name="Rusch D."/>
            <person name="Podicherti R."/>
            <person name="Tsui H.-C.T."/>
            <person name="Winkler M.E."/>
        </authorList>
    </citation>
    <scope>NUCLEOTIDE SEQUENCE</scope>
</reference>
<dbReference type="FunFam" id="2.40.270.10:FF:000003">
    <property type="entry name" value="DNA-directed RNA polymerase subunit beta"/>
    <property type="match status" value="1"/>
</dbReference>
<dbReference type="NCBIfam" id="TIGR02013">
    <property type="entry name" value="rpoB"/>
    <property type="match status" value="1"/>
</dbReference>
<evidence type="ECO:0000256" key="4">
    <source>
        <dbReference type="ARBA" id="ARBA00022695"/>
    </source>
</evidence>
<dbReference type="Gene3D" id="2.40.50.150">
    <property type="match status" value="1"/>
</dbReference>
<dbReference type="FunFam" id="2.40.50.150:FF:000001">
    <property type="entry name" value="DNA-directed RNA polymerase subunit beta"/>
    <property type="match status" value="1"/>
</dbReference>
<dbReference type="FunFam" id="3.90.1110.10:FF:000001">
    <property type="entry name" value="DNA-directed RNA polymerase subunit beta"/>
    <property type="match status" value="1"/>
</dbReference>
<evidence type="ECO:0000256" key="5">
    <source>
        <dbReference type="ARBA" id="ARBA00023163"/>
    </source>
</evidence>
<dbReference type="GO" id="GO:0006351">
    <property type="term" value="P:DNA-templated transcription"/>
    <property type="evidence" value="ECO:0007669"/>
    <property type="project" value="InterPro"/>
</dbReference>
<proteinExistence type="inferred from homology"/>
<dbReference type="PROSITE" id="PS01166">
    <property type="entry name" value="RNA_POL_BETA"/>
    <property type="match status" value="1"/>
</dbReference>
<dbReference type="Pfam" id="PF00562">
    <property type="entry name" value="RNA_pol_Rpb2_6"/>
    <property type="match status" value="1"/>
</dbReference>
<evidence type="ECO:0000256" key="6">
    <source>
        <dbReference type="ARBA" id="ARBA00048552"/>
    </source>
</evidence>
<gene>
    <name evidence="13" type="ORF">METZ01_LOCUS7742</name>
</gene>
<dbReference type="InterPro" id="IPR010243">
    <property type="entry name" value="RNA_pol_bsu_bac"/>
</dbReference>
<dbReference type="InterPro" id="IPR007121">
    <property type="entry name" value="RNA_pol_bsu_CS"/>
</dbReference>
<evidence type="ECO:0000259" key="8">
    <source>
        <dbReference type="Pfam" id="PF04560"/>
    </source>
</evidence>
<evidence type="ECO:0000256" key="2">
    <source>
        <dbReference type="ARBA" id="ARBA00022478"/>
    </source>
</evidence>